<reference evidence="3 4" key="1">
    <citation type="submission" date="2024-03" db="EMBL/GenBank/DDBJ databases">
        <title>The Acrasis kona genome and developmental transcriptomes reveal deep origins of eukaryotic multicellular pathways.</title>
        <authorList>
            <person name="Sheikh S."/>
            <person name="Fu C.-J."/>
            <person name="Brown M.W."/>
            <person name="Baldauf S.L."/>
        </authorList>
    </citation>
    <scope>NUCLEOTIDE SEQUENCE [LARGE SCALE GENOMIC DNA]</scope>
    <source>
        <strain evidence="3 4">ATCC MYA-3509</strain>
    </source>
</reference>
<keyword evidence="1" id="KW-0804">Transcription</keyword>
<evidence type="ECO:0000259" key="2">
    <source>
        <dbReference type="PROSITE" id="PS51913"/>
    </source>
</evidence>
<protein>
    <submittedName>
        <fullName evidence="3">Protein translocase subunit SecA</fullName>
    </submittedName>
</protein>
<dbReference type="Pfam" id="PF05066">
    <property type="entry name" value="HARE-HTH"/>
    <property type="match status" value="1"/>
</dbReference>
<dbReference type="AlphaFoldDB" id="A0AAW2ZSQ5"/>
<accession>A0AAW2ZSQ5</accession>
<proteinExistence type="predicted"/>
<dbReference type="Proteomes" id="UP001431209">
    <property type="component" value="Unassembled WGS sequence"/>
</dbReference>
<gene>
    <name evidence="3" type="ORF">AKO1_010185</name>
</gene>
<sequence>MYPQQTTHGMECNRLLQSFCSFVPPRSVEEEYKIPSIKALLGEEFVVPPISDLMLQPNNSRLTGEYLHNTYGSTVNTTPRIVCTNTLTGRSDQNEVLPSVQHIQQGTTAFERSGPSQPCSKQVYSKKKMSFGKAALTLLKESRVPMTTTELVRRAIERGIIKSSSRTPQFIMGTDISRDMKKKGDNSMFVRISPGTYGIKGIDYSALEKELSFNENITLIKKYKREDI</sequence>
<dbReference type="PROSITE" id="PS51913">
    <property type="entry name" value="HTH_HARE"/>
    <property type="match status" value="1"/>
</dbReference>
<dbReference type="GO" id="GO:0006355">
    <property type="term" value="P:regulation of DNA-templated transcription"/>
    <property type="evidence" value="ECO:0007669"/>
    <property type="project" value="InterPro"/>
</dbReference>
<comment type="caution">
    <text evidence="3">The sequence shown here is derived from an EMBL/GenBank/DDBJ whole genome shotgun (WGS) entry which is preliminary data.</text>
</comment>
<feature type="domain" description="HTH HARE-type" evidence="2">
    <location>
        <begin position="129"/>
        <end position="202"/>
    </location>
</feature>
<keyword evidence="4" id="KW-1185">Reference proteome</keyword>
<evidence type="ECO:0000313" key="4">
    <source>
        <dbReference type="Proteomes" id="UP001431209"/>
    </source>
</evidence>
<evidence type="ECO:0000256" key="1">
    <source>
        <dbReference type="ARBA" id="ARBA00023163"/>
    </source>
</evidence>
<organism evidence="3 4">
    <name type="scientific">Acrasis kona</name>
    <dbReference type="NCBI Taxonomy" id="1008807"/>
    <lineage>
        <taxon>Eukaryota</taxon>
        <taxon>Discoba</taxon>
        <taxon>Heterolobosea</taxon>
        <taxon>Tetramitia</taxon>
        <taxon>Eutetramitia</taxon>
        <taxon>Acrasidae</taxon>
        <taxon>Acrasis</taxon>
    </lineage>
</organism>
<dbReference type="EMBL" id="JAOPGA020001843">
    <property type="protein sequence ID" value="KAL0491692.1"/>
    <property type="molecule type" value="Genomic_DNA"/>
</dbReference>
<name>A0AAW2ZSQ5_9EUKA</name>
<evidence type="ECO:0000313" key="3">
    <source>
        <dbReference type="EMBL" id="KAL0491692.1"/>
    </source>
</evidence>
<dbReference type="InterPro" id="IPR007759">
    <property type="entry name" value="Asxl_HARE-HTH"/>
</dbReference>